<dbReference type="Pfam" id="PF13963">
    <property type="entry name" value="Transpos_assoc"/>
    <property type="match status" value="1"/>
</dbReference>
<dbReference type="PANTHER" id="PTHR10775:SF182">
    <property type="entry name" value="TRANSPOSON, EN_SPM-LIKE, TRANSPOSASE-ASSOCIATED DOMAIN PROTEIN-RELATED"/>
    <property type="match status" value="1"/>
</dbReference>
<evidence type="ECO:0008006" key="5">
    <source>
        <dbReference type="Google" id="ProtNLM"/>
    </source>
</evidence>
<gene>
    <name evidence="3" type="ORF">CEPIT_LOCUS7556</name>
</gene>
<feature type="domain" description="Transposase-associated" evidence="2">
    <location>
        <begin position="14"/>
        <end position="94"/>
    </location>
</feature>
<name>A0AAV0CR23_9ASTE</name>
<dbReference type="Pfam" id="PF13960">
    <property type="entry name" value="DUF4218"/>
    <property type="match status" value="1"/>
</dbReference>
<organism evidence="3 4">
    <name type="scientific">Cuscuta epithymum</name>
    <dbReference type="NCBI Taxonomy" id="186058"/>
    <lineage>
        <taxon>Eukaryota</taxon>
        <taxon>Viridiplantae</taxon>
        <taxon>Streptophyta</taxon>
        <taxon>Embryophyta</taxon>
        <taxon>Tracheophyta</taxon>
        <taxon>Spermatophyta</taxon>
        <taxon>Magnoliopsida</taxon>
        <taxon>eudicotyledons</taxon>
        <taxon>Gunneridae</taxon>
        <taxon>Pentapetalae</taxon>
        <taxon>asterids</taxon>
        <taxon>lamiids</taxon>
        <taxon>Solanales</taxon>
        <taxon>Convolvulaceae</taxon>
        <taxon>Cuscuteae</taxon>
        <taxon>Cuscuta</taxon>
        <taxon>Cuscuta subgen. Cuscuta</taxon>
    </lineage>
</organism>
<keyword evidence="4" id="KW-1185">Reference proteome</keyword>
<reference evidence="3" key="1">
    <citation type="submission" date="2022-07" db="EMBL/GenBank/DDBJ databases">
        <authorList>
            <person name="Macas J."/>
            <person name="Novak P."/>
            <person name="Neumann P."/>
        </authorList>
    </citation>
    <scope>NUCLEOTIDE SEQUENCE</scope>
</reference>
<sequence length="786" mass="91150">MFCCQLGTMNRQTRSWMYDRYKENGRGLKKVFENGVNEFIRFAQGQTRYADGSKIRCPCTECKNNKFVEGGEVCWHLYTHGFVENYYNWTAQGEPIEPELLPQNVGTSRYVPDEMANWGNYEEMVWEQKMLYDLAGPSTFPNIHTDNDFNAHNNVNEGPSSSYYDVDVLGTRFQEVLKSADQPLYSDCYDHSQLSAVSEFLNIKSEYNLSESCMSKILDSVGSMLPRDHCLPDSYYNMKKFVSELGLPMIKIHACPEGCMLFWKNDETLIRCKFCNADRYKPISGMTRKARKRSAASKLIYLPLAPCLQRLYASSATAKHMTWHVEHDTEEGLMCHPSDSAAWKHFDRCYPQFAFEPRNVRLGLCSDGFAPYGQFGGQFSCWPIIITPYNFPPDMCMKNHFMFLSLMCPGPGNPKKRIDVYLQPLIEELKHLCEVGVPTYDVSRDQIFNMKAAIMWTISDFPAYGMLSGWSTAGLMGCPVCMEKSNAFWLKNSRKASYFDCHRKFLPPNHPYRKDKKSFIKGRKDRDPPPPILTGYQIYDRVRNIPSAIDEPLEYPDGYRIYHKWTKKSIFWDLPYWKDLLIRHNLDVMHIEKNVFDNIFNTVMNFKGKTKDGLSSRKDVALFCDRPEIAMGPEYVGPFKKAVYQLSDEQKKCILEWLIKLRFPDGYTSNFNRCVDLENLVMKSMKSHDCHVMMQRLLPIALKENLPNNVWACICDVSQLFQLVCSPVLDIQAIQDLHRNVPTILCNLEKIFPPSFFDGMEHLLVHLPFEAMTAGPSWYRWMYGFE</sequence>
<dbReference type="Pfam" id="PF02992">
    <property type="entry name" value="Transposase_21"/>
    <property type="match status" value="1"/>
</dbReference>
<dbReference type="InterPro" id="IPR025452">
    <property type="entry name" value="DUF4218"/>
</dbReference>
<protein>
    <recommendedName>
        <fullName evidence="5">Transposase-associated domain-containing protein</fullName>
    </recommendedName>
</protein>
<dbReference type="PANTHER" id="PTHR10775">
    <property type="entry name" value="OS08G0208400 PROTEIN"/>
    <property type="match status" value="1"/>
</dbReference>
<feature type="non-terminal residue" evidence="3">
    <location>
        <position position="786"/>
    </location>
</feature>
<dbReference type="AlphaFoldDB" id="A0AAV0CR23"/>
<proteinExistence type="predicted"/>
<dbReference type="InterPro" id="IPR004242">
    <property type="entry name" value="Transposase_21"/>
</dbReference>
<accession>A0AAV0CR23</accession>
<comment type="caution">
    <text evidence="3">The sequence shown here is derived from an EMBL/GenBank/DDBJ whole genome shotgun (WGS) entry which is preliminary data.</text>
</comment>
<dbReference type="Proteomes" id="UP001152523">
    <property type="component" value="Unassembled WGS sequence"/>
</dbReference>
<feature type="domain" description="DUF4218" evidence="1">
    <location>
        <begin position="724"/>
        <end position="786"/>
    </location>
</feature>
<evidence type="ECO:0000259" key="1">
    <source>
        <dbReference type="Pfam" id="PF13960"/>
    </source>
</evidence>
<evidence type="ECO:0000313" key="3">
    <source>
        <dbReference type="EMBL" id="CAH9080988.1"/>
    </source>
</evidence>
<dbReference type="EMBL" id="CAMAPF010000035">
    <property type="protein sequence ID" value="CAH9080988.1"/>
    <property type="molecule type" value="Genomic_DNA"/>
</dbReference>
<evidence type="ECO:0000259" key="2">
    <source>
        <dbReference type="Pfam" id="PF13963"/>
    </source>
</evidence>
<dbReference type="InterPro" id="IPR029480">
    <property type="entry name" value="Transpos_assoc"/>
</dbReference>
<evidence type="ECO:0000313" key="4">
    <source>
        <dbReference type="Proteomes" id="UP001152523"/>
    </source>
</evidence>